<dbReference type="GO" id="GO:0030435">
    <property type="term" value="P:sporulation resulting in formation of a cellular spore"/>
    <property type="evidence" value="ECO:0007669"/>
    <property type="project" value="UniProtKB-KW"/>
</dbReference>
<gene>
    <name evidence="7" type="ORF">HDA37_004832</name>
</gene>
<dbReference type="InterPro" id="IPR038658">
    <property type="entry name" value="SsgB_sf"/>
</dbReference>
<keyword evidence="4" id="KW-0749">Sporulation</keyword>
<keyword evidence="8" id="KW-1185">Reference proteome</keyword>
<comment type="subcellular location">
    <subcellularLocation>
        <location evidence="1">Cell septum</location>
    </subcellularLocation>
</comment>
<dbReference type="GO" id="GO:0030428">
    <property type="term" value="C:cell septum"/>
    <property type="evidence" value="ECO:0007669"/>
    <property type="project" value="UniProtKB-SubCell"/>
</dbReference>
<dbReference type="InterPro" id="IPR006776">
    <property type="entry name" value="SsgB"/>
</dbReference>
<dbReference type="GO" id="GO:0000917">
    <property type="term" value="P:division septum assembly"/>
    <property type="evidence" value="ECO:0007669"/>
    <property type="project" value="UniProtKB-KW"/>
</dbReference>
<protein>
    <recommendedName>
        <fullName evidence="9">Sporulation and cell division protein SsgA</fullName>
    </recommendedName>
</protein>
<keyword evidence="5" id="KW-0717">Septation</keyword>
<dbReference type="GeneID" id="98054498"/>
<keyword evidence="3" id="KW-0132">Cell division</keyword>
<evidence type="ECO:0000256" key="3">
    <source>
        <dbReference type="ARBA" id="ARBA00022618"/>
    </source>
</evidence>
<evidence type="ECO:0000256" key="4">
    <source>
        <dbReference type="ARBA" id="ARBA00022969"/>
    </source>
</evidence>
<name>A0A852W5Y8_PSEA5</name>
<sequence length="141" mass="15391">MASESVQQDVFTVLHGQASPIVSRWAYRAADPFAISFSVRRSSDRWIEWLVARDLVIEGLTTPTGIGDIRMAPRRIDGYDVVELEIRSDGGSAVLEVDRDLLAQFVDSTLEIVDLGEEHDHLDLDGAIARLTGSAAGPTTP</sequence>
<evidence type="ECO:0000256" key="1">
    <source>
        <dbReference type="ARBA" id="ARBA00004431"/>
    </source>
</evidence>
<evidence type="ECO:0000313" key="8">
    <source>
        <dbReference type="Proteomes" id="UP000549695"/>
    </source>
</evidence>
<dbReference type="Gene3D" id="2.30.31.20">
    <property type="entry name" value="Sporulation-specific cell division protein SsgB"/>
    <property type="match status" value="1"/>
</dbReference>
<dbReference type="Proteomes" id="UP000549695">
    <property type="component" value="Unassembled WGS sequence"/>
</dbReference>
<keyword evidence="6" id="KW-0131">Cell cycle</keyword>
<comment type="similarity">
    <text evidence="2">Belongs to the SsgA family.</text>
</comment>
<dbReference type="AlphaFoldDB" id="A0A852W5Y8"/>
<evidence type="ECO:0000256" key="5">
    <source>
        <dbReference type="ARBA" id="ARBA00023210"/>
    </source>
</evidence>
<comment type="caution">
    <text evidence="7">The sequence shown here is derived from an EMBL/GenBank/DDBJ whole genome shotgun (WGS) entry which is preliminary data.</text>
</comment>
<organism evidence="7 8">
    <name type="scientific">Pseudonocardia alni</name>
    <name type="common">Amycolata alni</name>
    <dbReference type="NCBI Taxonomy" id="33907"/>
    <lineage>
        <taxon>Bacteria</taxon>
        <taxon>Bacillati</taxon>
        <taxon>Actinomycetota</taxon>
        <taxon>Actinomycetes</taxon>
        <taxon>Pseudonocardiales</taxon>
        <taxon>Pseudonocardiaceae</taxon>
        <taxon>Pseudonocardia</taxon>
    </lineage>
</organism>
<dbReference type="EMBL" id="JACCCZ010000001">
    <property type="protein sequence ID" value="NYG04547.1"/>
    <property type="molecule type" value="Genomic_DNA"/>
</dbReference>
<evidence type="ECO:0008006" key="9">
    <source>
        <dbReference type="Google" id="ProtNLM"/>
    </source>
</evidence>
<accession>A0A852W5Y8</accession>
<proteinExistence type="inferred from homology"/>
<reference evidence="7 8" key="1">
    <citation type="submission" date="2020-07" db="EMBL/GenBank/DDBJ databases">
        <title>Sequencing the genomes of 1000 actinobacteria strains.</title>
        <authorList>
            <person name="Klenk H.-P."/>
        </authorList>
    </citation>
    <scope>NUCLEOTIDE SEQUENCE [LARGE SCALE GENOMIC DNA]</scope>
    <source>
        <strain evidence="7 8">DSM 44749</strain>
    </source>
</reference>
<evidence type="ECO:0000256" key="6">
    <source>
        <dbReference type="ARBA" id="ARBA00023306"/>
    </source>
</evidence>
<evidence type="ECO:0000256" key="2">
    <source>
        <dbReference type="ARBA" id="ARBA00009323"/>
    </source>
</evidence>
<evidence type="ECO:0000313" key="7">
    <source>
        <dbReference type="EMBL" id="NYG04547.1"/>
    </source>
</evidence>
<dbReference type="RefSeq" id="WP_179762318.1">
    <property type="nucleotide sequence ID" value="NZ_BAAAJZ010000007.1"/>
</dbReference>
<dbReference type="Pfam" id="PF04686">
    <property type="entry name" value="SsgA"/>
    <property type="match status" value="1"/>
</dbReference>